<dbReference type="GO" id="GO:0006313">
    <property type="term" value="P:DNA transposition"/>
    <property type="evidence" value="ECO:0007669"/>
    <property type="project" value="InterPro"/>
</dbReference>
<dbReference type="NCBIfam" id="NF033542">
    <property type="entry name" value="transpos_IS110"/>
    <property type="match status" value="1"/>
</dbReference>
<gene>
    <name evidence="3" type="ORF">DFR67_12274</name>
</gene>
<proteinExistence type="predicted"/>
<dbReference type="RefSeq" id="WP_084889903.1">
    <property type="nucleotide sequence ID" value="NZ_QJSP01000022.1"/>
</dbReference>
<dbReference type="GO" id="GO:0004803">
    <property type="term" value="F:transposase activity"/>
    <property type="evidence" value="ECO:0007669"/>
    <property type="project" value="InterPro"/>
</dbReference>
<name>A0A318RMP3_WILLI</name>
<evidence type="ECO:0000313" key="4">
    <source>
        <dbReference type="Proteomes" id="UP000247591"/>
    </source>
</evidence>
<evidence type="ECO:0000313" key="3">
    <source>
        <dbReference type="EMBL" id="PYE12490.1"/>
    </source>
</evidence>
<dbReference type="Pfam" id="PF01548">
    <property type="entry name" value="DEDD_Tnp_IS110"/>
    <property type="match status" value="1"/>
</dbReference>
<evidence type="ECO:0000259" key="1">
    <source>
        <dbReference type="Pfam" id="PF01548"/>
    </source>
</evidence>
<dbReference type="Proteomes" id="UP000247591">
    <property type="component" value="Unassembled WGS sequence"/>
</dbReference>
<dbReference type="Pfam" id="PF02371">
    <property type="entry name" value="Transposase_20"/>
    <property type="match status" value="1"/>
</dbReference>
<dbReference type="InterPro" id="IPR047650">
    <property type="entry name" value="Transpos_IS110"/>
</dbReference>
<dbReference type="GO" id="GO:0003677">
    <property type="term" value="F:DNA binding"/>
    <property type="evidence" value="ECO:0007669"/>
    <property type="project" value="InterPro"/>
</dbReference>
<evidence type="ECO:0000259" key="2">
    <source>
        <dbReference type="Pfam" id="PF02371"/>
    </source>
</evidence>
<dbReference type="AlphaFoldDB" id="A0A318RMP3"/>
<reference evidence="3 4" key="1">
    <citation type="submission" date="2018-06" db="EMBL/GenBank/DDBJ databases">
        <title>Genomic Encyclopedia of Type Strains, Phase IV (KMG-IV): sequencing the most valuable type-strain genomes for metagenomic binning, comparative biology and taxonomic classification.</title>
        <authorList>
            <person name="Goeker M."/>
        </authorList>
    </citation>
    <scope>NUCLEOTIDE SEQUENCE [LARGE SCALE GENOMIC DNA]</scope>
    <source>
        <strain evidence="3 4">DSM 45521</strain>
    </source>
</reference>
<keyword evidence="4" id="KW-1185">Reference proteome</keyword>
<organism evidence="3 4">
    <name type="scientific">Williamsia limnetica</name>
    <dbReference type="NCBI Taxonomy" id="882452"/>
    <lineage>
        <taxon>Bacteria</taxon>
        <taxon>Bacillati</taxon>
        <taxon>Actinomycetota</taxon>
        <taxon>Actinomycetes</taxon>
        <taxon>Mycobacteriales</taxon>
        <taxon>Nocardiaceae</taxon>
        <taxon>Williamsia</taxon>
    </lineage>
</organism>
<dbReference type="InterPro" id="IPR002525">
    <property type="entry name" value="Transp_IS110-like_N"/>
</dbReference>
<protein>
    <submittedName>
        <fullName evidence="3">Transposase</fullName>
    </submittedName>
</protein>
<feature type="domain" description="Transposase IS116/IS110/IS902 C-terminal" evidence="2">
    <location>
        <begin position="222"/>
        <end position="293"/>
    </location>
</feature>
<dbReference type="PANTHER" id="PTHR33055:SF16">
    <property type="entry name" value="TRANSPOSASE FOR INSERTION SEQUENCE ELEMENT IS1547"/>
    <property type="match status" value="1"/>
</dbReference>
<dbReference type="OrthoDB" id="4337860at2"/>
<feature type="domain" description="Transposase IS110-like N-terminal" evidence="1">
    <location>
        <begin position="4"/>
        <end position="158"/>
    </location>
</feature>
<dbReference type="InterPro" id="IPR003346">
    <property type="entry name" value="Transposase_20"/>
</dbReference>
<comment type="caution">
    <text evidence="3">The sequence shown here is derived from an EMBL/GenBank/DDBJ whole genome shotgun (WGS) entry which is preliminary data.</text>
</comment>
<dbReference type="EMBL" id="QJSP01000022">
    <property type="protein sequence ID" value="PYE12490.1"/>
    <property type="molecule type" value="Genomic_DNA"/>
</dbReference>
<dbReference type="PANTHER" id="PTHR33055">
    <property type="entry name" value="TRANSPOSASE FOR INSERTION SEQUENCE ELEMENT IS1111A"/>
    <property type="match status" value="1"/>
</dbReference>
<sequence>MIVIGIDPHKSSHTATAVDPATNVDLGSLRIRSTEPDYQALLEWAGRWPEHRWAVENAKGLGHHLSLWLVQQGESVVDVPSTATARVRQLSRGGRRKNDRIDAAAAACVAALQGDERPVFCEDYTSVLRVLDERRRSLLSAKSRLVNQLHAVLRQLLPGGADVDLDSEKASVLLRRFVPETPADVMRHRIALELVGDLRRLDVQLADISERTETTLTDCGSTLTTIFGCGPVTAGRIIARTGNPFRFATEAAFATYSGTAPVQIASADSNRHRLSRDGDRVLNSALHVIAVCQGRNANSPGYPYLHNKIDAGMTRRSAMRCLKRQVAKKVWRTMCQDHRRWEAREQLREPAAV</sequence>
<accession>A0A318RMP3</accession>